<dbReference type="InterPro" id="IPR052159">
    <property type="entry name" value="Competence_DNA_uptake"/>
</dbReference>
<evidence type="ECO:0000259" key="7">
    <source>
        <dbReference type="Pfam" id="PF03772"/>
    </source>
</evidence>
<dbReference type="AlphaFoldDB" id="A0A0D5YRU6"/>
<feature type="transmembrane region" description="Helical" evidence="6">
    <location>
        <begin position="446"/>
        <end position="466"/>
    </location>
</feature>
<dbReference type="PANTHER" id="PTHR30619">
    <property type="entry name" value="DNA INTERNALIZATION/COMPETENCE PROTEIN COMEC/REC2"/>
    <property type="match status" value="1"/>
</dbReference>
<dbReference type="Pfam" id="PF13567">
    <property type="entry name" value="DUF4131"/>
    <property type="match status" value="1"/>
</dbReference>
<keyword evidence="5 6" id="KW-0472">Membrane</keyword>
<evidence type="ECO:0000313" key="10">
    <source>
        <dbReference type="Proteomes" id="UP000032726"/>
    </source>
</evidence>
<dbReference type="HOGENOM" id="CLU_010363_5_0_10"/>
<feature type="transmembrane region" description="Helical" evidence="6">
    <location>
        <begin position="31"/>
        <end position="48"/>
    </location>
</feature>
<dbReference type="PATRIC" id="fig|516051.4.peg.1018"/>
<dbReference type="GO" id="GO:0005886">
    <property type="term" value="C:plasma membrane"/>
    <property type="evidence" value="ECO:0007669"/>
    <property type="project" value="UniProtKB-SubCell"/>
</dbReference>
<feature type="transmembrane region" description="Helical" evidence="6">
    <location>
        <begin position="335"/>
        <end position="367"/>
    </location>
</feature>
<reference evidence="9 10" key="1">
    <citation type="submission" date="2015-03" db="EMBL/GenBank/DDBJ databases">
        <title>Complete genome sequence of Muricauda lutaonensis CC-HSB-11T, isolated from a coastal hot spring.</title>
        <authorList>
            <person name="Kim K.M."/>
        </authorList>
    </citation>
    <scope>NUCLEOTIDE SEQUENCE [LARGE SCALE GENOMIC DNA]</scope>
    <source>
        <strain evidence="9 10">CC-HSB-11</strain>
    </source>
</reference>
<keyword evidence="3 6" id="KW-0812">Transmembrane</keyword>
<feature type="transmembrane region" description="Helical" evidence="6">
    <location>
        <begin position="55"/>
        <end position="74"/>
    </location>
</feature>
<keyword evidence="2" id="KW-1003">Cell membrane</keyword>
<dbReference type="InterPro" id="IPR025405">
    <property type="entry name" value="DUF4131"/>
</dbReference>
<evidence type="ECO:0000256" key="1">
    <source>
        <dbReference type="ARBA" id="ARBA00004651"/>
    </source>
</evidence>
<evidence type="ECO:0000313" key="9">
    <source>
        <dbReference type="EMBL" id="AKA34629.1"/>
    </source>
</evidence>
<protein>
    <submittedName>
        <fullName evidence="9">ComEC/Rec2-related protein</fullName>
    </submittedName>
</protein>
<organism evidence="9 10">
    <name type="scientific">Flagellimonas lutaonensis</name>
    <dbReference type="NCBI Taxonomy" id="516051"/>
    <lineage>
        <taxon>Bacteria</taxon>
        <taxon>Pseudomonadati</taxon>
        <taxon>Bacteroidota</taxon>
        <taxon>Flavobacteriia</taxon>
        <taxon>Flavobacteriales</taxon>
        <taxon>Flavobacteriaceae</taxon>
        <taxon>Flagellimonas</taxon>
    </lineage>
</organism>
<comment type="subcellular location">
    <subcellularLocation>
        <location evidence="1">Cell membrane</location>
        <topology evidence="1">Multi-pass membrane protein</topology>
    </subcellularLocation>
</comment>
<dbReference type="Proteomes" id="UP000032726">
    <property type="component" value="Chromosome"/>
</dbReference>
<feature type="transmembrane region" description="Helical" evidence="6">
    <location>
        <begin position="250"/>
        <end position="273"/>
    </location>
</feature>
<dbReference type="STRING" id="516051.VC82_981"/>
<name>A0A0D5YRU6_9FLAO</name>
<dbReference type="InterPro" id="IPR004477">
    <property type="entry name" value="ComEC_N"/>
</dbReference>
<evidence type="ECO:0000259" key="8">
    <source>
        <dbReference type="Pfam" id="PF13567"/>
    </source>
</evidence>
<dbReference type="OrthoDB" id="9761531at2"/>
<evidence type="ECO:0000256" key="4">
    <source>
        <dbReference type="ARBA" id="ARBA00022989"/>
    </source>
</evidence>
<evidence type="ECO:0000256" key="6">
    <source>
        <dbReference type="SAM" id="Phobius"/>
    </source>
</evidence>
<dbReference type="NCBIfam" id="TIGR00360">
    <property type="entry name" value="ComEC_N-term"/>
    <property type="match status" value="1"/>
</dbReference>
<keyword evidence="10" id="KW-1185">Reference proteome</keyword>
<dbReference type="Pfam" id="PF03772">
    <property type="entry name" value="Competence"/>
    <property type="match status" value="1"/>
</dbReference>
<evidence type="ECO:0000256" key="5">
    <source>
        <dbReference type="ARBA" id="ARBA00023136"/>
    </source>
</evidence>
<feature type="domain" description="DUF4131" evidence="8">
    <location>
        <begin position="27"/>
        <end position="189"/>
    </location>
</feature>
<feature type="transmembrane region" description="Helical" evidence="6">
    <location>
        <begin position="387"/>
        <end position="406"/>
    </location>
</feature>
<feature type="transmembrane region" description="Helical" evidence="6">
    <location>
        <begin position="7"/>
        <end position="25"/>
    </location>
</feature>
<feature type="transmembrane region" description="Helical" evidence="6">
    <location>
        <begin position="418"/>
        <end position="440"/>
    </location>
</feature>
<keyword evidence="4 6" id="KW-1133">Transmembrane helix</keyword>
<feature type="domain" description="ComEC/Rec2-related protein" evidence="7">
    <location>
        <begin position="230"/>
        <end position="499"/>
    </location>
</feature>
<evidence type="ECO:0000256" key="3">
    <source>
        <dbReference type="ARBA" id="ARBA00022692"/>
    </source>
</evidence>
<dbReference type="RefSeq" id="WP_045801366.1">
    <property type="nucleotide sequence ID" value="NZ_CP011071.1"/>
</dbReference>
<accession>A0A0D5YRU6</accession>
<dbReference type="EMBL" id="CP011071">
    <property type="protein sequence ID" value="AKA34629.1"/>
    <property type="molecule type" value="Genomic_DNA"/>
</dbReference>
<proteinExistence type="predicted"/>
<dbReference type="KEGG" id="mlt:VC82_981"/>
<dbReference type="PANTHER" id="PTHR30619:SF1">
    <property type="entry name" value="RECOMBINATION PROTEIN 2"/>
    <property type="match status" value="1"/>
</dbReference>
<gene>
    <name evidence="9" type="ORF">VC82_981</name>
</gene>
<feature type="transmembrane region" description="Helical" evidence="6">
    <location>
        <begin position="504"/>
        <end position="521"/>
    </location>
</feature>
<sequence>MGLGRLVSIKLTLCLIVGIIVGFYLEIPISLPFLALLFLLVWMAFVFRKKSRVSIYIFMALVAAAFVCLGILTIRMAHPGSQPQTYLKHHLASSHAFGVKITDVLKPTDFSHRYFVEIATVDEQAANGKILLNISRNPSQKQFGVDDELVVYGKLDSVNPPLNPYQFDYRDYLKKQGIHHQIRADSAQVLPLNHKKTTLFGHAQDLRKHIITKLEQHTFGTEELSVIQALLLGERSAVSQETYDDYKNAGAVHILAISGLHVGILLLLLQFLLKPMERLPKGRTLKLVTIVLLLWSFAFIAGLSPSIVRAVTMFSFVAYALHLNRPTNTFNTLVWSMFFILLFEPLFLFQVGFQMSYAAVFAIVWLYPKLQDFWRPKNVLLRKTWQLFSVGVAAQLGVLPLSLFYFHQFPALFFVSNLAVVPFLGFTLGWGILVIVLALLDMLPAFLVSAYNGIIHMMNAVIGFVAEQEAFVFKQIPFDSVQMVTAYLIIIFLVLVLSKPRFRHIAFLGISILLFQGWVLYDSVQAKSKQALVVAHQTKNTILLNRSGDAVQVHPHAVEAAKRTVSDYVVGEKIDSVAYFPLRNMYKIGHRTFYVMDSLGLKPPIQPDYLLITHSPRMNFERFLDGMEPKKIIADGSNYKSYVSRWKKTCQKRKIPFHYTGERGAFIIDLNALD</sequence>
<feature type="transmembrane region" description="Helical" evidence="6">
    <location>
        <begin position="478"/>
        <end position="498"/>
    </location>
</feature>
<feature type="transmembrane region" description="Helical" evidence="6">
    <location>
        <begin position="285"/>
        <end position="301"/>
    </location>
</feature>
<evidence type="ECO:0000256" key="2">
    <source>
        <dbReference type="ARBA" id="ARBA00022475"/>
    </source>
</evidence>